<comment type="caution">
    <text evidence="3">The sequence shown here is derived from an EMBL/GenBank/DDBJ whole genome shotgun (WGS) entry which is preliminary data.</text>
</comment>
<dbReference type="SUPFAM" id="SSF52402">
    <property type="entry name" value="Adenine nucleotide alpha hydrolases-like"/>
    <property type="match status" value="1"/>
</dbReference>
<dbReference type="InterPro" id="IPR014729">
    <property type="entry name" value="Rossmann-like_a/b/a_fold"/>
</dbReference>
<evidence type="ECO:0000313" key="4">
    <source>
        <dbReference type="Proteomes" id="UP000242180"/>
    </source>
</evidence>
<dbReference type="PANTHER" id="PTHR46100:SF4">
    <property type="entry name" value="USPA DOMAIN-CONTAINING PROTEIN"/>
    <property type="match status" value="1"/>
</dbReference>
<proteinExistence type="predicted"/>
<feature type="compositionally biased region" description="Basic and acidic residues" evidence="1">
    <location>
        <begin position="340"/>
        <end position="350"/>
    </location>
</feature>
<reference evidence="3 4" key="1">
    <citation type="submission" date="2016-07" db="EMBL/GenBank/DDBJ databases">
        <title>Pervasive Adenine N6-methylation of Active Genes in Fungi.</title>
        <authorList>
            <consortium name="DOE Joint Genome Institute"/>
            <person name="Mondo S.J."/>
            <person name="Dannebaum R.O."/>
            <person name="Kuo R.C."/>
            <person name="Labutti K."/>
            <person name="Haridas S."/>
            <person name="Kuo A."/>
            <person name="Salamov A."/>
            <person name="Ahrendt S.R."/>
            <person name="Lipzen A."/>
            <person name="Sullivan W."/>
            <person name="Andreopoulos W.B."/>
            <person name="Clum A."/>
            <person name="Lindquist E."/>
            <person name="Daum C."/>
            <person name="Ramamoorthy G.K."/>
            <person name="Gryganskyi A."/>
            <person name="Culley D."/>
            <person name="Magnuson J.K."/>
            <person name="James T.Y."/>
            <person name="O'Malley M.A."/>
            <person name="Stajich J.E."/>
            <person name="Spatafora J.W."/>
            <person name="Visel A."/>
            <person name="Grigoriev I.V."/>
        </authorList>
    </citation>
    <scope>NUCLEOTIDE SEQUENCE [LARGE SCALE GENOMIC DNA]</scope>
    <source>
        <strain evidence="3 4">NRRL 2496</strain>
    </source>
</reference>
<dbReference type="Gene3D" id="3.40.50.620">
    <property type="entry name" value="HUPs"/>
    <property type="match status" value="1"/>
</dbReference>
<dbReference type="InterPro" id="IPR006015">
    <property type="entry name" value="Universal_stress_UspA"/>
</dbReference>
<feature type="region of interest" description="Disordered" evidence="1">
    <location>
        <begin position="296"/>
        <end position="350"/>
    </location>
</feature>
<feature type="compositionally biased region" description="Basic residues" evidence="1">
    <location>
        <begin position="298"/>
        <end position="309"/>
    </location>
</feature>
<dbReference type="OMA" id="KHEGVEN"/>
<dbReference type="AlphaFoldDB" id="A0A1X2HLH8"/>
<dbReference type="InterPro" id="IPR006016">
    <property type="entry name" value="UspA"/>
</dbReference>
<gene>
    <name evidence="3" type="ORF">BCR43DRAFT_560786</name>
</gene>
<feature type="domain" description="UspA" evidence="2">
    <location>
        <begin position="160"/>
        <end position="297"/>
    </location>
</feature>
<keyword evidence="4" id="KW-1185">Reference proteome</keyword>
<accession>A0A1X2HLH8</accession>
<evidence type="ECO:0000259" key="2">
    <source>
        <dbReference type="Pfam" id="PF00582"/>
    </source>
</evidence>
<dbReference type="Proteomes" id="UP000242180">
    <property type="component" value="Unassembled WGS sequence"/>
</dbReference>
<dbReference type="Pfam" id="PF00582">
    <property type="entry name" value="Usp"/>
    <property type="match status" value="1"/>
</dbReference>
<dbReference type="InParanoid" id="A0A1X2HLH8"/>
<name>A0A1X2HLH8_SYNRA</name>
<dbReference type="STRING" id="13706.A0A1X2HLH8"/>
<sequence length="350" mass="39099">MTCERQPPKHISFSNDDPAIQAEIAAAFANHPLTTEEPATPGLENKVLELNQVHQEDENVDPAVIEHKPDPNMRTEEIEDDFDEYHVDEELERTTNANRHIPPMDPLTITRTRTKSLRRRELLVFSGESSTIRKSDRVVVTHFYGQTGDAGLPRHPRSYLVACDFSDESFYAMEWVMGTMMRDGDTLHVLTVVNREDNPETVKAHGMSLSKELKAASTAVTEEAKRILGQMLLYDIKLVTYAITGRVKDVLAKQIRELPLTMVICGSKGRGTVKDILMGSIATYLVHHSSVPVSVIRPQKKKKKSKKKKAEAQPLSESVKSGQLAVDELSQQPASPPQEKPSKPSSEAKE</sequence>
<dbReference type="EMBL" id="MCGN01000002">
    <property type="protein sequence ID" value="ORZ00233.1"/>
    <property type="molecule type" value="Genomic_DNA"/>
</dbReference>
<dbReference type="CDD" id="cd23659">
    <property type="entry name" value="USP_At3g01520-like"/>
    <property type="match status" value="1"/>
</dbReference>
<dbReference type="PRINTS" id="PR01438">
    <property type="entry name" value="UNVRSLSTRESS"/>
</dbReference>
<dbReference type="PANTHER" id="PTHR46100">
    <property type="entry name" value="IMP2'P"/>
    <property type="match status" value="1"/>
</dbReference>
<evidence type="ECO:0000256" key="1">
    <source>
        <dbReference type="SAM" id="MobiDB-lite"/>
    </source>
</evidence>
<organism evidence="3 4">
    <name type="scientific">Syncephalastrum racemosum</name>
    <name type="common">Filamentous fungus</name>
    <dbReference type="NCBI Taxonomy" id="13706"/>
    <lineage>
        <taxon>Eukaryota</taxon>
        <taxon>Fungi</taxon>
        <taxon>Fungi incertae sedis</taxon>
        <taxon>Mucoromycota</taxon>
        <taxon>Mucoromycotina</taxon>
        <taxon>Mucoromycetes</taxon>
        <taxon>Mucorales</taxon>
        <taxon>Syncephalastraceae</taxon>
        <taxon>Syncephalastrum</taxon>
    </lineage>
</organism>
<protein>
    <recommendedName>
        <fullName evidence="2">UspA domain-containing protein</fullName>
    </recommendedName>
</protein>
<evidence type="ECO:0000313" key="3">
    <source>
        <dbReference type="EMBL" id="ORZ00233.1"/>
    </source>
</evidence>
<dbReference type="OrthoDB" id="843225at2759"/>